<dbReference type="EMBL" id="JARQWQ010000009">
    <property type="protein sequence ID" value="KAK2569638.1"/>
    <property type="molecule type" value="Genomic_DNA"/>
</dbReference>
<accession>A0AAD9QY39</accession>
<organism evidence="2 3">
    <name type="scientific">Acropora cervicornis</name>
    <name type="common">Staghorn coral</name>
    <dbReference type="NCBI Taxonomy" id="6130"/>
    <lineage>
        <taxon>Eukaryota</taxon>
        <taxon>Metazoa</taxon>
        <taxon>Cnidaria</taxon>
        <taxon>Anthozoa</taxon>
        <taxon>Hexacorallia</taxon>
        <taxon>Scleractinia</taxon>
        <taxon>Astrocoeniina</taxon>
        <taxon>Acroporidae</taxon>
        <taxon>Acropora</taxon>
    </lineage>
</organism>
<reference evidence="2" key="1">
    <citation type="journal article" date="2023" name="G3 (Bethesda)">
        <title>Whole genome assembly and annotation of the endangered Caribbean coral Acropora cervicornis.</title>
        <authorList>
            <person name="Selwyn J.D."/>
            <person name="Vollmer S.V."/>
        </authorList>
    </citation>
    <scope>NUCLEOTIDE SEQUENCE</scope>
    <source>
        <strain evidence="2">K2</strain>
    </source>
</reference>
<evidence type="ECO:0000256" key="1">
    <source>
        <dbReference type="SAM" id="SignalP"/>
    </source>
</evidence>
<keyword evidence="1" id="KW-0732">Signal</keyword>
<protein>
    <submittedName>
        <fullName evidence="2">Uncharacterized protein</fullName>
    </submittedName>
</protein>
<name>A0AAD9QY39_ACRCE</name>
<feature type="signal peptide" evidence="1">
    <location>
        <begin position="1"/>
        <end position="16"/>
    </location>
</feature>
<keyword evidence="3" id="KW-1185">Reference proteome</keyword>
<evidence type="ECO:0000313" key="2">
    <source>
        <dbReference type="EMBL" id="KAK2569638.1"/>
    </source>
</evidence>
<dbReference type="Proteomes" id="UP001249851">
    <property type="component" value="Unassembled WGS sequence"/>
</dbReference>
<evidence type="ECO:0000313" key="3">
    <source>
        <dbReference type="Proteomes" id="UP001249851"/>
    </source>
</evidence>
<proteinExistence type="predicted"/>
<sequence>MRIFFLMIVTSIGVLAVFPDNSEDQLIWQLISRERVCFHANGRRPGTFEYRDNQAPTGRLLTALKLVYRSGNVTCDNNVAYKSRWGCYNHPRYVKHPLNVIITDKYDNIIYPDKKYIKNGGLWYFLPFVDALYSDELVFTSFTNPFYLSKGDTLKIWYGEDLRNWKAADNGGRVCVEAKISQLPIGSRSTRFQSVSMRADTNQGHFTTLAMDV</sequence>
<feature type="chain" id="PRO_5042055876" evidence="1">
    <location>
        <begin position="17"/>
        <end position="213"/>
    </location>
</feature>
<dbReference type="AlphaFoldDB" id="A0AAD9QY39"/>
<reference evidence="2" key="2">
    <citation type="journal article" date="2023" name="Science">
        <title>Genomic signatures of disease resistance in endangered staghorn corals.</title>
        <authorList>
            <person name="Vollmer S.V."/>
            <person name="Selwyn J.D."/>
            <person name="Despard B.A."/>
            <person name="Roesel C.L."/>
        </authorList>
    </citation>
    <scope>NUCLEOTIDE SEQUENCE</scope>
    <source>
        <strain evidence="2">K2</strain>
    </source>
</reference>
<gene>
    <name evidence="2" type="ORF">P5673_005468</name>
</gene>
<comment type="caution">
    <text evidence="2">The sequence shown here is derived from an EMBL/GenBank/DDBJ whole genome shotgun (WGS) entry which is preliminary data.</text>
</comment>